<name>A0ABR7ECP0_9FIRM</name>
<dbReference type="Proteomes" id="UP000606889">
    <property type="component" value="Unassembled WGS sequence"/>
</dbReference>
<evidence type="ECO:0008006" key="3">
    <source>
        <dbReference type="Google" id="ProtNLM"/>
    </source>
</evidence>
<gene>
    <name evidence="1" type="ORF">H8S18_04290</name>
</gene>
<dbReference type="RefSeq" id="WP_186857071.1">
    <property type="nucleotide sequence ID" value="NZ_JACOON010000002.1"/>
</dbReference>
<reference evidence="1 2" key="1">
    <citation type="submission" date="2020-08" db="EMBL/GenBank/DDBJ databases">
        <title>Genome public.</title>
        <authorList>
            <person name="Liu C."/>
            <person name="Sun Q."/>
        </authorList>
    </citation>
    <scope>NUCLEOTIDE SEQUENCE [LARGE SCALE GENOMIC DNA]</scope>
    <source>
        <strain evidence="1 2">NSJ-35</strain>
    </source>
</reference>
<proteinExistence type="predicted"/>
<organism evidence="1 2">
    <name type="scientific">Christensenella tenuis</name>
    <dbReference type="NCBI Taxonomy" id="2763033"/>
    <lineage>
        <taxon>Bacteria</taxon>
        <taxon>Bacillati</taxon>
        <taxon>Bacillota</taxon>
        <taxon>Clostridia</taxon>
        <taxon>Christensenellales</taxon>
        <taxon>Christensenellaceae</taxon>
        <taxon>Christensenella</taxon>
    </lineage>
</organism>
<sequence length="56" mass="6790">MITPCMILEAQKRLKRITRAKPYKYAMRQYGQERRRFIRAALIAKLLNDIYDEWSA</sequence>
<evidence type="ECO:0000313" key="1">
    <source>
        <dbReference type="EMBL" id="MBC5647546.1"/>
    </source>
</evidence>
<protein>
    <recommendedName>
        <fullName evidence="3">Transposase</fullName>
    </recommendedName>
</protein>
<comment type="caution">
    <text evidence="1">The sequence shown here is derived from an EMBL/GenBank/DDBJ whole genome shotgun (WGS) entry which is preliminary data.</text>
</comment>
<dbReference type="EMBL" id="JACOON010000002">
    <property type="protein sequence ID" value="MBC5647546.1"/>
    <property type="molecule type" value="Genomic_DNA"/>
</dbReference>
<evidence type="ECO:0000313" key="2">
    <source>
        <dbReference type="Proteomes" id="UP000606889"/>
    </source>
</evidence>
<keyword evidence="2" id="KW-1185">Reference proteome</keyword>
<accession>A0ABR7ECP0</accession>